<dbReference type="GeneID" id="28845456"/>
<dbReference type="RefSeq" id="XP_018150197.1">
    <property type="nucleotide sequence ID" value="XM_018281462.1"/>
</dbReference>
<evidence type="ECO:0000313" key="2">
    <source>
        <dbReference type="EMBL" id="OAQ74114.1"/>
    </source>
</evidence>
<feature type="region of interest" description="Disordered" evidence="1">
    <location>
        <begin position="159"/>
        <end position="184"/>
    </location>
</feature>
<accession>A0A179G8H7</accession>
<dbReference type="KEGG" id="pchm:VFPPC_01683"/>
<dbReference type="OrthoDB" id="4936896at2759"/>
<comment type="caution">
    <text evidence="2">The sequence shown here is derived from an EMBL/GenBank/DDBJ whole genome shotgun (WGS) entry which is preliminary data.</text>
</comment>
<organism evidence="2 3">
    <name type="scientific">Pochonia chlamydosporia 170</name>
    <dbReference type="NCBI Taxonomy" id="1380566"/>
    <lineage>
        <taxon>Eukaryota</taxon>
        <taxon>Fungi</taxon>
        <taxon>Dikarya</taxon>
        <taxon>Ascomycota</taxon>
        <taxon>Pezizomycotina</taxon>
        <taxon>Sordariomycetes</taxon>
        <taxon>Hypocreomycetidae</taxon>
        <taxon>Hypocreales</taxon>
        <taxon>Clavicipitaceae</taxon>
        <taxon>Pochonia</taxon>
    </lineage>
</organism>
<feature type="compositionally biased region" description="Gly residues" evidence="1">
    <location>
        <begin position="174"/>
        <end position="184"/>
    </location>
</feature>
<feature type="compositionally biased region" description="Acidic residues" evidence="1">
    <location>
        <begin position="159"/>
        <end position="168"/>
    </location>
</feature>
<dbReference type="AlphaFoldDB" id="A0A179G8H7"/>
<keyword evidence="3" id="KW-1185">Reference proteome</keyword>
<dbReference type="Proteomes" id="UP000078397">
    <property type="component" value="Unassembled WGS sequence"/>
</dbReference>
<evidence type="ECO:0000313" key="3">
    <source>
        <dbReference type="Proteomes" id="UP000078397"/>
    </source>
</evidence>
<protein>
    <submittedName>
        <fullName evidence="2">Uncharacterized protein</fullName>
    </submittedName>
</protein>
<sequence length="184" mass="20827">MTSTSLSYYESDWSGGEMQVMYPAYRMRTFDYMYTILPVPKHPSMALRFMFYATGAPTSATHIVGKFPRYQIEESQYSYDEPYETRYTDQGADVYWSTARGTYNLLRYWGVQLDQYGQEEGLEAEMESVVDEAAGYGTTYLSPHDGHYDPVQQDAQYDVGDENVDEEPVMAGGRSDGGGSQAEG</sequence>
<name>A0A179G8H7_METCM</name>
<proteinExistence type="predicted"/>
<gene>
    <name evidence="2" type="ORF">VFPPC_01683</name>
</gene>
<evidence type="ECO:0000256" key="1">
    <source>
        <dbReference type="SAM" id="MobiDB-lite"/>
    </source>
</evidence>
<dbReference type="EMBL" id="LSBJ02000001">
    <property type="protein sequence ID" value="OAQ74114.1"/>
    <property type="molecule type" value="Genomic_DNA"/>
</dbReference>
<reference evidence="2 3" key="1">
    <citation type="journal article" date="2016" name="PLoS Pathog.">
        <title>Biosynthesis of antibiotic leucinostatins in bio-control fungus Purpureocillium lilacinum and their inhibition on phytophthora revealed by genome mining.</title>
        <authorList>
            <person name="Wang G."/>
            <person name="Liu Z."/>
            <person name="Lin R."/>
            <person name="Li E."/>
            <person name="Mao Z."/>
            <person name="Ling J."/>
            <person name="Yang Y."/>
            <person name="Yin W.B."/>
            <person name="Xie B."/>
        </authorList>
    </citation>
    <scope>NUCLEOTIDE SEQUENCE [LARGE SCALE GENOMIC DNA]</scope>
    <source>
        <strain evidence="2">170</strain>
    </source>
</reference>